<sequence>MLEDIRNRLRSRRPARPAVAPPADSGVGPIRYRPLLVAQLPVDGRRLREAMRTLLAALGRRDEEALIAGLGAFAEAFRAVALARSVQFHPYLAWALQQAPTTRTLFESVRTDAQRCLTGIEAVLATHLGAPWTRAQRRRLAPDLIHAAQLLTRWLRIDEDILLPLYLPPGQYRPAPDHTAAH</sequence>
<protein>
    <recommendedName>
        <fullName evidence="3">Hemerythrin-like domain-containing protein</fullName>
    </recommendedName>
</protein>
<dbReference type="EMBL" id="QFPO01000014">
    <property type="protein sequence ID" value="PZQ11994.1"/>
    <property type="molecule type" value="Genomic_DNA"/>
</dbReference>
<evidence type="ECO:0000313" key="2">
    <source>
        <dbReference type="Proteomes" id="UP000249046"/>
    </source>
</evidence>
<gene>
    <name evidence="1" type="ORF">DI564_13570</name>
</gene>
<proteinExistence type="predicted"/>
<evidence type="ECO:0000313" key="1">
    <source>
        <dbReference type="EMBL" id="PZQ11994.1"/>
    </source>
</evidence>
<organism evidence="1 2">
    <name type="scientific">Rhodanobacter denitrificans</name>
    <dbReference type="NCBI Taxonomy" id="666685"/>
    <lineage>
        <taxon>Bacteria</taxon>
        <taxon>Pseudomonadati</taxon>
        <taxon>Pseudomonadota</taxon>
        <taxon>Gammaproteobacteria</taxon>
        <taxon>Lysobacterales</taxon>
        <taxon>Rhodanobacteraceae</taxon>
        <taxon>Rhodanobacter</taxon>
    </lineage>
</organism>
<name>A0A2W5K8Z0_9GAMM</name>
<comment type="caution">
    <text evidence="1">The sequence shown here is derived from an EMBL/GenBank/DDBJ whole genome shotgun (WGS) entry which is preliminary data.</text>
</comment>
<evidence type="ECO:0008006" key="3">
    <source>
        <dbReference type="Google" id="ProtNLM"/>
    </source>
</evidence>
<accession>A0A2W5K8Z0</accession>
<dbReference type="AlphaFoldDB" id="A0A2W5K8Z0"/>
<dbReference type="Proteomes" id="UP000249046">
    <property type="component" value="Unassembled WGS sequence"/>
</dbReference>
<reference evidence="1 2" key="1">
    <citation type="submission" date="2017-08" db="EMBL/GenBank/DDBJ databases">
        <title>Infants hospitalized years apart are colonized by the same room-sourced microbial strains.</title>
        <authorList>
            <person name="Brooks B."/>
            <person name="Olm M.R."/>
            <person name="Firek B.A."/>
            <person name="Baker R."/>
            <person name="Thomas B.C."/>
            <person name="Morowitz M.J."/>
            <person name="Banfield J.F."/>
        </authorList>
    </citation>
    <scope>NUCLEOTIDE SEQUENCE [LARGE SCALE GENOMIC DNA]</scope>
    <source>
        <strain evidence="1">S2_005_003_R2_42</strain>
    </source>
</reference>